<gene>
    <name evidence="9" type="ORF">DWW32_07205</name>
</gene>
<feature type="active site" description="Proton acceptor" evidence="7">
    <location>
        <position position="221"/>
    </location>
</feature>
<evidence type="ECO:0000256" key="6">
    <source>
        <dbReference type="PIRNR" id="PIRNR001123"/>
    </source>
</evidence>
<dbReference type="Pfam" id="PF05343">
    <property type="entry name" value="Peptidase_M42"/>
    <property type="match status" value="1"/>
</dbReference>
<keyword evidence="4 8" id="KW-0479">Metal-binding</keyword>
<dbReference type="AlphaFoldDB" id="A0A395WBU1"/>
<dbReference type="CDD" id="cd05657">
    <property type="entry name" value="M42_glucanase_like"/>
    <property type="match status" value="1"/>
</dbReference>
<feature type="binding site" evidence="8">
    <location>
        <position position="321"/>
    </location>
    <ligand>
        <name>Zn(2+)</name>
        <dbReference type="ChEBI" id="CHEBI:29105"/>
        <label>2</label>
    </ligand>
</feature>
<comment type="similarity">
    <text evidence="1 6">Belongs to the peptidase M42 family.</text>
</comment>
<dbReference type="Proteomes" id="UP000265489">
    <property type="component" value="Unassembled WGS sequence"/>
</dbReference>
<sequence>MQPFDKEYVCDIAKQILNIDSPTGYTKRAIDFMDEEAKKLGYTTGRNQKGNLLIYVDGKDSEHTLGLSAHLDTLGLMVRSIKDNGKLAITKVGGPCLPTLDGEYCKIYTRDGKVYTGTILSCSPSVHVYPDASTLERKEDTMEVRIDEVVHSKADVEKLSINNGDFICIDTKTQITESGFIKSRFLDDKISATALMGVLKYLKDNNITPQRDLVIMFSTYEEVGHGASCLPEEVEELLAVDMGCIGTDLACTEQDVSICAKDSSGPYDYEMITRLVELSKENKLNYAVDIYPQYGSDVSAALRGGNDIKGALIGPGVHASHGMERTHYDGVESTMKLVVSYITKY</sequence>
<dbReference type="Gene3D" id="2.40.30.40">
    <property type="entry name" value="Peptidase M42, domain 2"/>
    <property type="match status" value="1"/>
</dbReference>
<dbReference type="PIRSF" id="PIRSF001123">
    <property type="entry name" value="PepA_GA"/>
    <property type="match status" value="1"/>
</dbReference>
<comment type="cofactor">
    <cofactor evidence="8">
        <name>a divalent metal cation</name>
        <dbReference type="ChEBI" id="CHEBI:60240"/>
    </cofactor>
    <text evidence="8">Binds 2 divalent metal cations per subunit.</text>
</comment>
<dbReference type="InterPro" id="IPR051464">
    <property type="entry name" value="Peptidase_M42_aminopept"/>
</dbReference>
<keyword evidence="2 9" id="KW-0031">Aminopeptidase</keyword>
<dbReference type="PANTHER" id="PTHR32481:SF7">
    <property type="entry name" value="AMINOPEPTIDASE YHFE-RELATED"/>
    <property type="match status" value="1"/>
</dbReference>
<dbReference type="InterPro" id="IPR008007">
    <property type="entry name" value="Peptidase_M42"/>
</dbReference>
<keyword evidence="5" id="KW-0378">Hydrolase</keyword>
<feature type="binding site" evidence="8">
    <location>
        <position position="187"/>
    </location>
    <ligand>
        <name>Zn(2+)</name>
        <dbReference type="ChEBI" id="CHEBI:29105"/>
        <label>1</label>
    </ligand>
</feature>
<evidence type="ECO:0000256" key="3">
    <source>
        <dbReference type="ARBA" id="ARBA00022670"/>
    </source>
</evidence>
<evidence type="ECO:0000256" key="1">
    <source>
        <dbReference type="ARBA" id="ARBA00006272"/>
    </source>
</evidence>
<dbReference type="PANTHER" id="PTHR32481">
    <property type="entry name" value="AMINOPEPTIDASE"/>
    <property type="match status" value="1"/>
</dbReference>
<evidence type="ECO:0000256" key="5">
    <source>
        <dbReference type="ARBA" id="ARBA00022801"/>
    </source>
</evidence>
<comment type="caution">
    <text evidence="9">The sequence shown here is derived from an EMBL/GenBank/DDBJ whole genome shotgun (WGS) entry which is preliminary data.</text>
</comment>
<dbReference type="Gene3D" id="3.40.630.10">
    <property type="entry name" value="Zn peptidases"/>
    <property type="match status" value="1"/>
</dbReference>
<evidence type="ECO:0000256" key="4">
    <source>
        <dbReference type="ARBA" id="ARBA00022723"/>
    </source>
</evidence>
<dbReference type="SUPFAM" id="SSF101821">
    <property type="entry name" value="Aminopeptidase/glucanase lid domain"/>
    <property type="match status" value="1"/>
</dbReference>
<accession>A0A395WBU1</accession>
<dbReference type="EMBL" id="QRYQ01000012">
    <property type="protein sequence ID" value="RGU91235.1"/>
    <property type="molecule type" value="Genomic_DNA"/>
</dbReference>
<dbReference type="InterPro" id="IPR023367">
    <property type="entry name" value="Peptidase_M42_dom2"/>
</dbReference>
<evidence type="ECO:0000313" key="9">
    <source>
        <dbReference type="EMBL" id="RGU91235.1"/>
    </source>
</evidence>
<dbReference type="GO" id="GO:0004177">
    <property type="term" value="F:aminopeptidase activity"/>
    <property type="evidence" value="ECO:0007669"/>
    <property type="project" value="UniProtKB-UniRule"/>
</dbReference>
<feature type="binding site" evidence="8">
    <location>
        <position position="70"/>
    </location>
    <ligand>
        <name>Zn(2+)</name>
        <dbReference type="ChEBI" id="CHEBI:29105"/>
        <label>1</label>
    </ligand>
</feature>
<dbReference type="GeneID" id="66580031"/>
<dbReference type="SUPFAM" id="SSF53187">
    <property type="entry name" value="Zn-dependent exopeptidases"/>
    <property type="match status" value="1"/>
</dbReference>
<feature type="binding site" evidence="8">
    <location>
        <position position="222"/>
    </location>
    <ligand>
        <name>Zn(2+)</name>
        <dbReference type="ChEBI" id="CHEBI:29105"/>
        <label>2</label>
    </ligand>
</feature>
<name>A0A395WBU1_9FIRM</name>
<dbReference type="RefSeq" id="WP_118325269.1">
    <property type="nucleotide sequence ID" value="NZ_QRYH01000017.1"/>
</dbReference>
<feature type="binding site" evidence="8">
    <location>
        <position position="187"/>
    </location>
    <ligand>
        <name>Zn(2+)</name>
        <dbReference type="ChEBI" id="CHEBI:29105"/>
        <label>2</label>
    </ligand>
</feature>
<evidence type="ECO:0000313" key="10">
    <source>
        <dbReference type="Proteomes" id="UP000265489"/>
    </source>
</evidence>
<evidence type="ECO:0000256" key="2">
    <source>
        <dbReference type="ARBA" id="ARBA00022438"/>
    </source>
</evidence>
<organism evidence="9 10">
    <name type="scientific">Holdemanella biformis</name>
    <dbReference type="NCBI Taxonomy" id="1735"/>
    <lineage>
        <taxon>Bacteria</taxon>
        <taxon>Bacillati</taxon>
        <taxon>Bacillota</taxon>
        <taxon>Erysipelotrichia</taxon>
        <taxon>Erysipelotrichales</taxon>
        <taxon>Erysipelotrichaceae</taxon>
        <taxon>Holdemanella</taxon>
    </lineage>
</organism>
<evidence type="ECO:0000256" key="7">
    <source>
        <dbReference type="PIRSR" id="PIRSR001123-1"/>
    </source>
</evidence>
<feature type="binding site" evidence="8">
    <location>
        <position position="241"/>
    </location>
    <ligand>
        <name>Zn(2+)</name>
        <dbReference type="ChEBI" id="CHEBI:29105"/>
        <label>1</label>
    </ligand>
</feature>
<dbReference type="GO" id="GO:0006508">
    <property type="term" value="P:proteolysis"/>
    <property type="evidence" value="ECO:0007669"/>
    <property type="project" value="UniProtKB-KW"/>
</dbReference>
<proteinExistence type="inferred from homology"/>
<reference evidence="9 10" key="1">
    <citation type="submission" date="2018-08" db="EMBL/GenBank/DDBJ databases">
        <title>A genome reference for cultivated species of the human gut microbiota.</title>
        <authorList>
            <person name="Zou Y."/>
            <person name="Xue W."/>
            <person name="Luo G."/>
        </authorList>
    </citation>
    <scope>NUCLEOTIDE SEQUENCE [LARGE SCALE GENOMIC DNA]</scope>
    <source>
        <strain evidence="9 10">AF15-20</strain>
    </source>
</reference>
<protein>
    <submittedName>
        <fullName evidence="9">Aminopeptidase</fullName>
    </submittedName>
</protein>
<evidence type="ECO:0000256" key="8">
    <source>
        <dbReference type="PIRSR" id="PIRSR001123-2"/>
    </source>
</evidence>
<dbReference type="GO" id="GO:0046872">
    <property type="term" value="F:metal ion binding"/>
    <property type="evidence" value="ECO:0007669"/>
    <property type="project" value="UniProtKB-UniRule"/>
</dbReference>
<keyword evidence="3" id="KW-0645">Protease</keyword>